<organism evidence="2">
    <name type="scientific">viral metagenome</name>
    <dbReference type="NCBI Taxonomy" id="1070528"/>
    <lineage>
        <taxon>unclassified sequences</taxon>
        <taxon>metagenomes</taxon>
        <taxon>organismal metagenomes</taxon>
    </lineage>
</organism>
<dbReference type="AlphaFoldDB" id="A0A6M3KNE5"/>
<accession>A0A6M3KNE5</accession>
<reference evidence="2" key="1">
    <citation type="submission" date="2020-03" db="EMBL/GenBank/DDBJ databases">
        <title>The deep terrestrial virosphere.</title>
        <authorList>
            <person name="Holmfeldt K."/>
            <person name="Nilsson E."/>
            <person name="Simone D."/>
            <person name="Lopez-Fernandez M."/>
            <person name="Wu X."/>
            <person name="de Brujin I."/>
            <person name="Lundin D."/>
            <person name="Andersson A."/>
            <person name="Bertilsson S."/>
            <person name="Dopson M."/>
        </authorList>
    </citation>
    <scope>NUCLEOTIDE SEQUENCE</scope>
    <source>
        <strain evidence="2">MM415A00274</strain>
        <strain evidence="1">MM415B00593</strain>
    </source>
</reference>
<name>A0A6M3KNE5_9ZZZZ</name>
<dbReference type="EMBL" id="MT141503">
    <property type="protein sequence ID" value="QJA63695.1"/>
    <property type="molecule type" value="Genomic_DNA"/>
</dbReference>
<proteinExistence type="predicted"/>
<evidence type="ECO:0000313" key="2">
    <source>
        <dbReference type="EMBL" id="QJA83563.1"/>
    </source>
</evidence>
<protein>
    <submittedName>
        <fullName evidence="2">Uncharacterized protein</fullName>
    </submittedName>
</protein>
<gene>
    <name evidence="2" type="ORF">MM415A00274_0020</name>
    <name evidence="1" type="ORF">MM415B00593_0022</name>
</gene>
<evidence type="ECO:0000313" key="1">
    <source>
        <dbReference type="EMBL" id="QJA63695.1"/>
    </source>
</evidence>
<sequence length="236" mass="24143">MGILSDLFGGGDDGSKAADKANQELQQYLQEAMGQLQSSQAQGRGDLVNYLNQALGYGQQYRDAGAQGMQSYLGSLGLLGGAAQQKAYQQFTQAPGYQYALQQAQLGAQRGMAARGLGGSGAEQLALQQQAQGMAQQGYGQWQQQLAGLGSMGAQQAGQAAQMAYGTGGNLAQLGLGYGSDIANLYGQMGQSAAESTMAGAAADASQQSGLFSGIGSLVGGFFGIPGVQKKISSWL</sequence>
<dbReference type="EMBL" id="MT142513">
    <property type="protein sequence ID" value="QJA83563.1"/>
    <property type="molecule type" value="Genomic_DNA"/>
</dbReference>